<accession>A0AAV8SC14</accession>
<evidence type="ECO:0000313" key="4">
    <source>
        <dbReference type="Proteomes" id="UP001159364"/>
    </source>
</evidence>
<evidence type="ECO:0000313" key="3">
    <source>
        <dbReference type="EMBL" id="KAJ8749687.1"/>
    </source>
</evidence>
<reference evidence="3 4" key="1">
    <citation type="submission" date="2021-09" db="EMBL/GenBank/DDBJ databases">
        <title>Genomic insights and catalytic innovation underlie evolution of tropane alkaloids biosynthesis.</title>
        <authorList>
            <person name="Wang Y.-J."/>
            <person name="Tian T."/>
            <person name="Huang J.-P."/>
            <person name="Huang S.-X."/>
        </authorList>
    </citation>
    <scope>NUCLEOTIDE SEQUENCE [LARGE SCALE GENOMIC DNA]</scope>
    <source>
        <strain evidence="3">KIB-2018</strain>
        <tissue evidence="3">Leaf</tissue>
    </source>
</reference>
<dbReference type="Pfam" id="PF02458">
    <property type="entry name" value="Transferase"/>
    <property type="match status" value="1"/>
</dbReference>
<dbReference type="Proteomes" id="UP001159364">
    <property type="component" value="Linkage Group LG11"/>
</dbReference>
<evidence type="ECO:0000256" key="1">
    <source>
        <dbReference type="ARBA" id="ARBA00022679"/>
    </source>
</evidence>
<dbReference type="SUPFAM" id="SSF52777">
    <property type="entry name" value="CoA-dependent acyltransferases"/>
    <property type="match status" value="1"/>
</dbReference>
<protein>
    <submittedName>
        <fullName evidence="3">Uncharacterized protein</fullName>
    </submittedName>
</protein>
<dbReference type="AlphaFoldDB" id="A0AAV8SC14"/>
<dbReference type="InterPro" id="IPR023213">
    <property type="entry name" value="CAT-like_dom_sf"/>
</dbReference>
<dbReference type="GO" id="GO:0016747">
    <property type="term" value="F:acyltransferase activity, transferring groups other than amino-acyl groups"/>
    <property type="evidence" value="ECO:0007669"/>
    <property type="project" value="UniProtKB-ARBA"/>
</dbReference>
<dbReference type="EMBL" id="JAIWQS010000011">
    <property type="protein sequence ID" value="KAJ8749687.1"/>
    <property type="molecule type" value="Genomic_DNA"/>
</dbReference>
<organism evidence="3 4">
    <name type="scientific">Erythroxylum novogranatense</name>
    <dbReference type="NCBI Taxonomy" id="1862640"/>
    <lineage>
        <taxon>Eukaryota</taxon>
        <taxon>Viridiplantae</taxon>
        <taxon>Streptophyta</taxon>
        <taxon>Embryophyta</taxon>
        <taxon>Tracheophyta</taxon>
        <taxon>Spermatophyta</taxon>
        <taxon>Magnoliopsida</taxon>
        <taxon>eudicotyledons</taxon>
        <taxon>Gunneridae</taxon>
        <taxon>Pentapetalae</taxon>
        <taxon>rosids</taxon>
        <taxon>fabids</taxon>
        <taxon>Malpighiales</taxon>
        <taxon>Erythroxylaceae</taxon>
        <taxon>Erythroxylum</taxon>
    </lineage>
</organism>
<name>A0AAV8SC14_9ROSI</name>
<keyword evidence="2" id="KW-0012">Acyltransferase</keyword>
<keyword evidence="1" id="KW-0808">Transferase</keyword>
<evidence type="ECO:0000256" key="2">
    <source>
        <dbReference type="ARBA" id="ARBA00023315"/>
    </source>
</evidence>
<proteinExistence type="predicted"/>
<gene>
    <name evidence="3" type="ORF">K2173_010107</name>
</gene>
<dbReference type="PANTHER" id="PTHR31625">
    <property type="match status" value="1"/>
</dbReference>
<dbReference type="Gene3D" id="3.30.559.10">
    <property type="entry name" value="Chloramphenicol acetyltransferase-like domain"/>
    <property type="match status" value="2"/>
</dbReference>
<sequence length="374" mass="41662">MVSISPSGPHIFLPNHGVKSRILHVYCRPQTEAITLTNTPSLPTSSWPSRLTWPSDSPKPIIIYTPNDTVSLSVADSNADFDFLSSNGVKEAAELRPFIPQLPSADTVSSPIALQATTFPDKGFCIAVNSHHAILDGRSTTLFIKAWTYICRQLLKEQNPPILPPELTPFLDRTVVKDVARLEMVFLNQWAEVNRSMLDIFVPQNVVRSTFQLNRDDIKRLREKVLSQLEALNKEETHVVNSTTSIHLSSFVLTCAYTSICMLKARQEDGNSSIYFAFTADVRKRLDPPVPNNYFGNCVTGKGFAAEARIFMEENYGLAKTVLRISNAIKELEKGPLEGMEKLLPFLFTLKPGDCLSVAGSTQFQVYSCDFGWG</sequence>
<comment type="caution">
    <text evidence="3">The sequence shown here is derived from an EMBL/GenBank/DDBJ whole genome shotgun (WGS) entry which is preliminary data.</text>
</comment>
<dbReference type="InterPro" id="IPR051504">
    <property type="entry name" value="Plant_metabolite_acyltrans"/>
</dbReference>
<keyword evidence="4" id="KW-1185">Reference proteome</keyword>